<sequence length="41" mass="4797">MLILMTTIHNMNILRIQNMWVGTFFKLCAKAIFSCQPILKL</sequence>
<dbReference type="InParanoid" id="M1Z081"/>
<gene>
    <name evidence="1" type="ORF">NITGR_50002</name>
</gene>
<proteinExistence type="predicted"/>
<dbReference type="HOGENOM" id="CLU_3273389_0_0_0"/>
<keyword evidence="2" id="KW-1185">Reference proteome</keyword>
<reference evidence="1 2" key="1">
    <citation type="journal article" date="2013" name="Front. Microbiol.">
        <title>The genome of Nitrospina gracilis illuminates the metabolism and evolution of the major marine nitrite oxidizer.</title>
        <authorList>
            <person name="Luecker S."/>
            <person name="Nowka B."/>
            <person name="Rattei T."/>
            <person name="Spieck E."/>
            <person name="and Daims H."/>
        </authorList>
    </citation>
    <scope>NUCLEOTIDE SEQUENCE [LARGE SCALE GENOMIC DNA]</scope>
    <source>
        <strain evidence="1 2">3/211</strain>
    </source>
</reference>
<dbReference type="Proteomes" id="UP000011704">
    <property type="component" value="Unassembled WGS sequence"/>
</dbReference>
<protein>
    <submittedName>
        <fullName evidence="1">Uncharacterized protein</fullName>
    </submittedName>
</protein>
<comment type="caution">
    <text evidence="1">The sequence shown here is derived from an EMBL/GenBank/DDBJ whole genome shotgun (WGS) entry which is preliminary data.</text>
</comment>
<name>M1Z081_NITG3</name>
<organism evidence="1 2">
    <name type="scientific">Nitrospina gracilis (strain 3/211)</name>
    <dbReference type="NCBI Taxonomy" id="1266370"/>
    <lineage>
        <taxon>Bacteria</taxon>
        <taxon>Pseudomonadati</taxon>
        <taxon>Nitrospinota/Tectimicrobiota group</taxon>
        <taxon>Nitrospinota</taxon>
        <taxon>Nitrospinia</taxon>
        <taxon>Nitrospinales</taxon>
        <taxon>Nitrospinaceae</taxon>
        <taxon>Nitrospina</taxon>
    </lineage>
</organism>
<evidence type="ECO:0000313" key="2">
    <source>
        <dbReference type="Proteomes" id="UP000011704"/>
    </source>
</evidence>
<accession>M1Z081</accession>
<evidence type="ECO:0000313" key="1">
    <source>
        <dbReference type="EMBL" id="CCQ90930.1"/>
    </source>
</evidence>
<dbReference type="EMBL" id="CAQJ01000055">
    <property type="protein sequence ID" value="CCQ90930.1"/>
    <property type="molecule type" value="Genomic_DNA"/>
</dbReference>
<dbReference type="AlphaFoldDB" id="M1Z081"/>